<feature type="region of interest" description="Disordered" evidence="9">
    <location>
        <begin position="1"/>
        <end position="61"/>
    </location>
</feature>
<dbReference type="InterPro" id="IPR006068">
    <property type="entry name" value="ATPase_P-typ_cation-transptr_C"/>
</dbReference>
<dbReference type="PRINTS" id="PR00119">
    <property type="entry name" value="CATATPASE"/>
</dbReference>
<dbReference type="Gene3D" id="3.40.1110.10">
    <property type="entry name" value="Calcium-transporting ATPase, cytoplasmic domain N"/>
    <property type="match status" value="1"/>
</dbReference>
<keyword evidence="13" id="KW-1185">Reference proteome</keyword>
<dbReference type="InterPro" id="IPR059000">
    <property type="entry name" value="ATPase_P-type_domA"/>
</dbReference>
<comment type="caution">
    <text evidence="12">The sequence shown here is derived from an EMBL/GenBank/DDBJ whole genome shotgun (WGS) entry which is preliminary data.</text>
</comment>
<keyword evidence="8 10" id="KW-0472">Membrane</keyword>
<dbReference type="InterPro" id="IPR044492">
    <property type="entry name" value="P_typ_ATPase_HD_dom"/>
</dbReference>
<dbReference type="GO" id="GO:0006883">
    <property type="term" value="P:intracellular sodium ion homeostasis"/>
    <property type="evidence" value="ECO:0007669"/>
    <property type="project" value="TreeGrafter"/>
</dbReference>
<dbReference type="SFLD" id="SFLDG00002">
    <property type="entry name" value="C1.7:_P-type_atpase_like"/>
    <property type="match status" value="1"/>
</dbReference>
<dbReference type="InterPro" id="IPR018303">
    <property type="entry name" value="ATPase_P-typ_P_site"/>
</dbReference>
<dbReference type="GO" id="GO:0016887">
    <property type="term" value="F:ATP hydrolysis activity"/>
    <property type="evidence" value="ECO:0007669"/>
    <property type="project" value="InterPro"/>
</dbReference>
<dbReference type="InterPro" id="IPR004014">
    <property type="entry name" value="ATPase_P-typ_cation-transptr_N"/>
</dbReference>
<feature type="transmembrane region" description="Helical" evidence="10">
    <location>
        <begin position="319"/>
        <end position="342"/>
    </location>
</feature>
<dbReference type="InterPro" id="IPR023298">
    <property type="entry name" value="ATPase_P-typ_TM_dom_sf"/>
</dbReference>
<dbReference type="GO" id="GO:0005391">
    <property type="term" value="F:P-type sodium:potassium-exchanging transporter activity"/>
    <property type="evidence" value="ECO:0007669"/>
    <property type="project" value="TreeGrafter"/>
</dbReference>
<feature type="transmembrane region" description="Helical" evidence="10">
    <location>
        <begin position="159"/>
        <end position="177"/>
    </location>
</feature>
<evidence type="ECO:0000256" key="9">
    <source>
        <dbReference type="SAM" id="MobiDB-lite"/>
    </source>
</evidence>
<keyword evidence="6" id="KW-1278">Translocase</keyword>
<keyword evidence="4" id="KW-0547">Nucleotide-binding</keyword>
<feature type="compositionally biased region" description="Basic and acidic residues" evidence="9">
    <location>
        <begin position="46"/>
        <end position="61"/>
    </location>
</feature>
<feature type="transmembrane region" description="Helical" evidence="10">
    <location>
        <begin position="1033"/>
        <end position="1058"/>
    </location>
</feature>
<evidence type="ECO:0000256" key="1">
    <source>
        <dbReference type="ARBA" id="ARBA00004651"/>
    </source>
</evidence>
<dbReference type="AlphaFoldDB" id="A0A9P6JAJ2"/>
<dbReference type="Gene3D" id="3.40.50.1000">
    <property type="entry name" value="HAD superfamily/HAD-like"/>
    <property type="match status" value="1"/>
</dbReference>
<dbReference type="EMBL" id="JAAAHY010000182">
    <property type="protein sequence ID" value="KAF9966150.1"/>
    <property type="molecule type" value="Genomic_DNA"/>
</dbReference>
<evidence type="ECO:0000313" key="12">
    <source>
        <dbReference type="EMBL" id="KAF9966150.1"/>
    </source>
</evidence>
<dbReference type="Pfam" id="PF00122">
    <property type="entry name" value="E1-E2_ATPase"/>
    <property type="match status" value="1"/>
</dbReference>
<protein>
    <recommendedName>
        <fullName evidence="11">Cation-transporting P-type ATPase N-terminal domain-containing protein</fullName>
    </recommendedName>
</protein>
<evidence type="ECO:0000256" key="4">
    <source>
        <dbReference type="ARBA" id="ARBA00022741"/>
    </source>
</evidence>
<gene>
    <name evidence="12" type="ORF">BGZ70_003149</name>
</gene>
<dbReference type="InterPro" id="IPR023214">
    <property type="entry name" value="HAD_sf"/>
</dbReference>
<reference evidence="12" key="1">
    <citation type="journal article" date="2020" name="Fungal Divers.">
        <title>Resolving the Mortierellaceae phylogeny through synthesis of multi-gene phylogenetics and phylogenomics.</title>
        <authorList>
            <person name="Vandepol N."/>
            <person name="Liber J."/>
            <person name="Desiro A."/>
            <person name="Na H."/>
            <person name="Kennedy M."/>
            <person name="Barry K."/>
            <person name="Grigoriev I.V."/>
            <person name="Miller A.N."/>
            <person name="O'Donnell K."/>
            <person name="Stajich J.E."/>
            <person name="Bonito G."/>
        </authorList>
    </citation>
    <scope>NUCLEOTIDE SEQUENCE</scope>
    <source>
        <strain evidence="12">CK1249</strain>
    </source>
</reference>
<keyword evidence="7 10" id="KW-1133">Transmembrane helix</keyword>
<feature type="transmembrane region" description="Helical" evidence="10">
    <location>
        <begin position="939"/>
        <end position="961"/>
    </location>
</feature>
<dbReference type="SUPFAM" id="SSF56784">
    <property type="entry name" value="HAD-like"/>
    <property type="match status" value="1"/>
</dbReference>
<feature type="transmembrane region" description="Helical" evidence="10">
    <location>
        <begin position="991"/>
        <end position="1012"/>
    </location>
</feature>
<feature type="compositionally biased region" description="Basic and acidic residues" evidence="9">
    <location>
        <begin position="15"/>
        <end position="28"/>
    </location>
</feature>
<evidence type="ECO:0000256" key="8">
    <source>
        <dbReference type="ARBA" id="ARBA00023136"/>
    </source>
</evidence>
<dbReference type="FunFam" id="3.40.50.1000:FF:000083">
    <property type="entry name" value="Sodium/potassium-transporting ATPase subunit alpha"/>
    <property type="match status" value="1"/>
</dbReference>
<feature type="domain" description="Cation-transporting P-type ATPase N-terminal" evidence="11">
    <location>
        <begin position="67"/>
        <end position="148"/>
    </location>
</feature>
<dbReference type="SUPFAM" id="SSF81660">
    <property type="entry name" value="Metal cation-transporting ATPase, ATP-binding domain N"/>
    <property type="match status" value="1"/>
</dbReference>
<evidence type="ECO:0000256" key="10">
    <source>
        <dbReference type="SAM" id="Phobius"/>
    </source>
</evidence>
<dbReference type="GO" id="GO:1990573">
    <property type="term" value="P:potassium ion import across plasma membrane"/>
    <property type="evidence" value="ECO:0007669"/>
    <property type="project" value="TreeGrafter"/>
</dbReference>
<dbReference type="InterPro" id="IPR008250">
    <property type="entry name" value="ATPase_P-typ_transduc_dom_A_sf"/>
</dbReference>
<dbReference type="InterPro" id="IPR050510">
    <property type="entry name" value="Cation_transp_ATPase_P-type"/>
</dbReference>
<dbReference type="GO" id="GO:0005886">
    <property type="term" value="C:plasma membrane"/>
    <property type="evidence" value="ECO:0007669"/>
    <property type="project" value="UniProtKB-SubCell"/>
</dbReference>
<dbReference type="PROSITE" id="PS00154">
    <property type="entry name" value="ATPASE_E1_E2"/>
    <property type="match status" value="1"/>
</dbReference>
<dbReference type="SUPFAM" id="SSF81665">
    <property type="entry name" value="Calcium ATPase, transmembrane domain M"/>
    <property type="match status" value="2"/>
</dbReference>
<evidence type="ECO:0000256" key="2">
    <source>
        <dbReference type="ARBA" id="ARBA00022475"/>
    </source>
</evidence>
<dbReference type="InterPro" id="IPR036412">
    <property type="entry name" value="HAD-like_sf"/>
</dbReference>
<dbReference type="Gene3D" id="1.20.1110.10">
    <property type="entry name" value="Calcium-transporting ATPase, transmembrane domain"/>
    <property type="match status" value="2"/>
</dbReference>
<dbReference type="Pfam" id="PF00689">
    <property type="entry name" value="Cation_ATPase_C"/>
    <property type="match status" value="1"/>
</dbReference>
<evidence type="ECO:0000256" key="5">
    <source>
        <dbReference type="ARBA" id="ARBA00022840"/>
    </source>
</evidence>
<dbReference type="OrthoDB" id="158672at2759"/>
<dbReference type="GO" id="GO:0005524">
    <property type="term" value="F:ATP binding"/>
    <property type="evidence" value="ECO:0007669"/>
    <property type="project" value="UniProtKB-KW"/>
</dbReference>
<feature type="transmembrane region" description="Helical" evidence="10">
    <location>
        <begin position="1064"/>
        <end position="1083"/>
    </location>
</feature>
<dbReference type="NCBIfam" id="TIGR01494">
    <property type="entry name" value="ATPase_P-type"/>
    <property type="match status" value="2"/>
</dbReference>
<dbReference type="PANTHER" id="PTHR43294">
    <property type="entry name" value="SODIUM/POTASSIUM-TRANSPORTING ATPASE SUBUNIT ALPHA"/>
    <property type="match status" value="1"/>
</dbReference>
<dbReference type="Pfam" id="PF13246">
    <property type="entry name" value="Cation_ATPase"/>
    <property type="match status" value="1"/>
</dbReference>
<dbReference type="Proteomes" id="UP000738359">
    <property type="component" value="Unassembled WGS sequence"/>
</dbReference>
<dbReference type="Gene3D" id="2.70.150.10">
    <property type="entry name" value="Calcium-transporting ATPase, cytoplasmic transduction domain A"/>
    <property type="match status" value="1"/>
</dbReference>
<dbReference type="SFLD" id="SFLDS00003">
    <property type="entry name" value="Haloacid_Dehalogenase"/>
    <property type="match status" value="1"/>
</dbReference>
<feature type="transmembrane region" description="Helical" evidence="10">
    <location>
        <begin position="124"/>
        <end position="147"/>
    </location>
</feature>
<organism evidence="12 13">
    <name type="scientific">Mortierella alpina</name>
    <name type="common">Oleaginous fungus</name>
    <name type="synonym">Mortierella renispora</name>
    <dbReference type="NCBI Taxonomy" id="64518"/>
    <lineage>
        <taxon>Eukaryota</taxon>
        <taxon>Fungi</taxon>
        <taxon>Fungi incertae sedis</taxon>
        <taxon>Mucoromycota</taxon>
        <taxon>Mortierellomycotina</taxon>
        <taxon>Mortierellomycetes</taxon>
        <taxon>Mortierellales</taxon>
        <taxon>Mortierellaceae</taxon>
        <taxon>Mortierella</taxon>
    </lineage>
</organism>
<dbReference type="SFLD" id="SFLDF00027">
    <property type="entry name" value="p-type_atpase"/>
    <property type="match status" value="1"/>
</dbReference>
<comment type="subcellular location">
    <subcellularLocation>
        <location evidence="1">Cell membrane</location>
        <topology evidence="1">Multi-pass membrane protein</topology>
    </subcellularLocation>
</comment>
<evidence type="ECO:0000256" key="6">
    <source>
        <dbReference type="ARBA" id="ARBA00022967"/>
    </source>
</evidence>
<feature type="compositionally biased region" description="Polar residues" evidence="9">
    <location>
        <begin position="1"/>
        <end position="14"/>
    </location>
</feature>
<dbReference type="SUPFAM" id="SSF81653">
    <property type="entry name" value="Calcium ATPase, transduction domain A"/>
    <property type="match status" value="1"/>
</dbReference>
<name>A0A9P6JAJ2_MORAP</name>
<keyword evidence="3 10" id="KW-0812">Transmembrane</keyword>
<evidence type="ECO:0000256" key="7">
    <source>
        <dbReference type="ARBA" id="ARBA00022989"/>
    </source>
</evidence>
<evidence type="ECO:0000256" key="3">
    <source>
        <dbReference type="ARBA" id="ARBA00022692"/>
    </source>
</evidence>
<proteinExistence type="predicted"/>
<dbReference type="InterPro" id="IPR001757">
    <property type="entry name" value="P_typ_ATPase"/>
</dbReference>
<evidence type="ECO:0000259" key="11">
    <source>
        <dbReference type="SMART" id="SM00831"/>
    </source>
</evidence>
<keyword evidence="5" id="KW-0067">ATP-binding</keyword>
<dbReference type="GO" id="GO:0036376">
    <property type="term" value="P:sodium ion export across plasma membrane"/>
    <property type="evidence" value="ECO:0007669"/>
    <property type="project" value="TreeGrafter"/>
</dbReference>
<dbReference type="PANTHER" id="PTHR43294:SF21">
    <property type="entry name" value="CATION TRANSPORTING ATPASE"/>
    <property type="match status" value="1"/>
</dbReference>
<dbReference type="GO" id="GO:1902600">
    <property type="term" value="P:proton transmembrane transport"/>
    <property type="evidence" value="ECO:0007669"/>
    <property type="project" value="TreeGrafter"/>
</dbReference>
<sequence>MASNAGPSANSTPNDKMELDEQKLEFSEPLKMTRTKTAPPPPAQELTEKETAKREAAAKNEKSLDITEHMFPIDEIAARHGVSIDSLKAANSKGLDSSAAAQRLLENGPNVLSPPKQISPFMKFFHCLTSLFNLLLILAGVLNYILLAVDPKNNKVNTYLGAILIIVAFINAAIEFYQAQKSAAVLQSFLDLMPAKCYVVRDGKSIQVPASELVLGDVVFARMGDKIPADIMIFACTEMKVDNSSLTGETDPQDRAVANDQRNPLEARNLAFNGSLVVNGEGYGLVIRTGDNTVLGQIAGLTANEDPGKSPLSREIDDFVKIIASIAISTAIIFFLIGYFAVYRSQGSSGISNTLNFAIGVFVAWVPEGLPATVTMLLTIAAKRMASQNVLVKDLTGVETLGAITMLATDKTGTLTRNQMTVTNIWSSFNMYSAFRSAGNDGSAFDASSPGIPEVLSIAALCSRAKFDRTDVPIAERQVLGDATESGLTRFASANIANFDDLSDLYPKVFEVPFNSENKWAMTIHRKEHATGNHTLLMKGAPERILRLCSTILINNEAIPLTEEHSKAYGEMYALMASKGHRVLAFAQMLLPRDQYPDDIVFDKEQKNYPTTNLCFVGLVSLEDPPKHGVREAIGRCRSAGIRVMMVTGDHPLTAEAIGRKINLILSDTKEMVAKQRGCSVDEVGDDEYNAIVIHGEQIDSMSEHDWDVVFSKPEIIFARTSPKHKLQIVKHAQALGHIVGVTGDGVNDSPALKKADLGIAMNISGSDVSKDAAAMILLDDNFASTVRGIEEGRLIFTNLKKSIQYTISHSMPEVIPNLLYVIASIPLPISSMLILVIDLGFELLISLTFAWDKPESSSGLMKLPPRKPVTASSIERRRRLASRALPPVIDAESGEEVQPSFWNRFRHDFSALFTSVYWRERFESTEDEVLVDAGLLSWAYLEIGIIQTIGALVTFFVVLYKEGGLTPAQAVAMQKQNLFSASSPEENQRLLAIAQSCFYLSIMIMQLFNLFACKTRYRLPFGKYMFSNHRTFIGILLGCALGFFIVYCPGLPVVFGTHNDTPFVYLLIPMAFGVFIIFYATARQLILRKLKPTAYNDEIIGLNMVPTMKTMFSRTFSRTKSIQPTN</sequence>
<dbReference type="PRINTS" id="PR00121">
    <property type="entry name" value="NAKATPASE"/>
</dbReference>
<dbReference type="FunFam" id="3.40.1110.10:FF:000061">
    <property type="entry name" value="Potassium-transporting ATPase alpha chain 1"/>
    <property type="match status" value="1"/>
</dbReference>
<dbReference type="SMART" id="SM00831">
    <property type="entry name" value="Cation_ATPase_N"/>
    <property type="match status" value="1"/>
</dbReference>
<dbReference type="GO" id="GO:0030007">
    <property type="term" value="P:intracellular potassium ion homeostasis"/>
    <property type="evidence" value="ECO:0007669"/>
    <property type="project" value="TreeGrafter"/>
</dbReference>
<dbReference type="InterPro" id="IPR023299">
    <property type="entry name" value="ATPase_P-typ_cyto_dom_N"/>
</dbReference>
<dbReference type="Pfam" id="PF00690">
    <property type="entry name" value="Cation_ATPase_N"/>
    <property type="match status" value="1"/>
</dbReference>
<accession>A0A9P6JAJ2</accession>
<keyword evidence="2" id="KW-1003">Cell membrane</keyword>
<evidence type="ECO:0000313" key="13">
    <source>
        <dbReference type="Proteomes" id="UP000738359"/>
    </source>
</evidence>